<evidence type="ECO:0000313" key="1">
    <source>
        <dbReference type="EMBL" id="JAT15733.1"/>
    </source>
</evidence>
<organism evidence="1">
    <name type="scientific">Graphocephala atropunctata</name>
    <dbReference type="NCBI Taxonomy" id="36148"/>
    <lineage>
        <taxon>Eukaryota</taxon>
        <taxon>Metazoa</taxon>
        <taxon>Ecdysozoa</taxon>
        <taxon>Arthropoda</taxon>
        <taxon>Hexapoda</taxon>
        <taxon>Insecta</taxon>
        <taxon>Pterygota</taxon>
        <taxon>Neoptera</taxon>
        <taxon>Paraneoptera</taxon>
        <taxon>Hemiptera</taxon>
        <taxon>Auchenorrhyncha</taxon>
        <taxon>Membracoidea</taxon>
        <taxon>Cicadellidae</taxon>
        <taxon>Cicadellinae</taxon>
        <taxon>Cicadellini</taxon>
        <taxon>Graphocephala</taxon>
    </lineage>
</organism>
<name>A0A1B6KWB1_9HEMI</name>
<dbReference type="EMBL" id="GEBQ01024244">
    <property type="protein sequence ID" value="JAT15733.1"/>
    <property type="molecule type" value="Transcribed_RNA"/>
</dbReference>
<evidence type="ECO:0008006" key="2">
    <source>
        <dbReference type="Google" id="ProtNLM"/>
    </source>
</evidence>
<feature type="non-terminal residue" evidence="1">
    <location>
        <position position="200"/>
    </location>
</feature>
<protein>
    <recommendedName>
        <fullName evidence="2">CHK kinase-like domain-containing protein</fullName>
    </recommendedName>
</protein>
<dbReference type="Pfam" id="PF02958">
    <property type="entry name" value="EcKL"/>
    <property type="match status" value="1"/>
</dbReference>
<dbReference type="PANTHER" id="PTHR11012:SF56">
    <property type="entry name" value="CHK KINASE-LIKE DOMAIN-CONTAINING PROTEIN-RELATED"/>
    <property type="match status" value="1"/>
</dbReference>
<proteinExistence type="predicted"/>
<dbReference type="AlphaFoldDB" id="A0A1B6KWB1"/>
<gene>
    <name evidence="1" type="ORF">g.4487</name>
</gene>
<reference evidence="1" key="1">
    <citation type="submission" date="2015-11" db="EMBL/GenBank/DDBJ databases">
        <title>De novo transcriptome assembly of four potential Pierce s Disease insect vectors from Arizona vineyards.</title>
        <authorList>
            <person name="Tassone E.E."/>
        </authorList>
    </citation>
    <scope>NUCLEOTIDE SEQUENCE</scope>
</reference>
<dbReference type="PANTHER" id="PTHR11012">
    <property type="entry name" value="PROTEIN KINASE-LIKE DOMAIN-CONTAINING"/>
    <property type="match status" value="1"/>
</dbReference>
<accession>A0A1B6KWB1</accession>
<sequence>MEELAPGWLTTEFLTQCLHNEDGYPNVEVTQFSVFRAAPIEENRASCPLRVKIKYKDNKTSDHLQHLSLIIKSELKEGSVKEFVDSFECCESVFYQHFLPKTVPLLETSVFAKSFFSPKFSIVALEDLKENGFVMANKYKGLDFEHCRLFMSAIATLHAVSYAVIKEDPKFIESLGKEKLYTNDSPIQCAYKLMILSGMR</sequence>
<dbReference type="InterPro" id="IPR004119">
    <property type="entry name" value="EcKL"/>
</dbReference>